<feature type="transmembrane region" description="Helical" evidence="7">
    <location>
        <begin position="177"/>
        <end position="195"/>
    </location>
</feature>
<dbReference type="RefSeq" id="WP_207891896.1">
    <property type="nucleotide sequence ID" value="NZ_SMFX01000001.1"/>
</dbReference>
<dbReference type="PANTHER" id="PTHR30353:SF15">
    <property type="entry name" value="INNER MEMBRANE PROTEIN YABI"/>
    <property type="match status" value="1"/>
</dbReference>
<evidence type="ECO:0000256" key="6">
    <source>
        <dbReference type="ARBA" id="ARBA00023136"/>
    </source>
</evidence>
<keyword evidence="5 7" id="KW-1133">Transmembrane helix</keyword>
<keyword evidence="6 7" id="KW-0472">Membrane</keyword>
<feature type="transmembrane region" description="Helical" evidence="7">
    <location>
        <begin position="22"/>
        <end position="46"/>
    </location>
</feature>
<evidence type="ECO:0000256" key="1">
    <source>
        <dbReference type="ARBA" id="ARBA00004651"/>
    </source>
</evidence>
<keyword evidence="10" id="KW-1185">Reference proteome</keyword>
<evidence type="ECO:0000256" key="3">
    <source>
        <dbReference type="ARBA" id="ARBA00022475"/>
    </source>
</evidence>
<feature type="transmembrane region" description="Helical" evidence="7">
    <location>
        <begin position="149"/>
        <end position="171"/>
    </location>
</feature>
<feature type="domain" description="VTT" evidence="8">
    <location>
        <begin position="39"/>
        <end position="161"/>
    </location>
</feature>
<dbReference type="Proteomes" id="UP000295707">
    <property type="component" value="Unassembled WGS sequence"/>
</dbReference>
<gene>
    <name evidence="9" type="ORF">DFR30_2506</name>
</gene>
<comment type="caution">
    <text evidence="9">The sequence shown here is derived from an EMBL/GenBank/DDBJ whole genome shotgun (WGS) entry which is preliminary data.</text>
</comment>
<sequence>MNAFVDSFVNWLTNSPWPCPTIAFLIFLESSPVIGLLLPGVILVPVIGSLSGHGLIDFWQVLFCAMTGAVLTDSIGYWLGRLGYTEWQHKLGWSGSRDLQNRAKTLFKHYGPVALFVGRIMFVIHPMVPITAGVLGVRLFTFYLIDTAAIFIWLLLYLSGGHWLTILWYNLNSEQRIWLSAGFALLAMLLILWRGRKHHHV</sequence>
<keyword evidence="3 7" id="KW-1003">Cell membrane</keyword>
<feature type="transmembrane region" description="Helical" evidence="7">
    <location>
        <begin position="58"/>
        <end position="79"/>
    </location>
</feature>
<comment type="subcellular location">
    <subcellularLocation>
        <location evidence="1 7">Cell membrane</location>
        <topology evidence="1 7">Multi-pass membrane protein</topology>
    </subcellularLocation>
</comment>
<keyword evidence="4 7" id="KW-0812">Transmembrane</keyword>
<dbReference type="EMBL" id="SMFX01000001">
    <property type="protein sequence ID" value="TCK19209.1"/>
    <property type="molecule type" value="Genomic_DNA"/>
</dbReference>
<evidence type="ECO:0000256" key="5">
    <source>
        <dbReference type="ARBA" id="ARBA00022989"/>
    </source>
</evidence>
<dbReference type="GO" id="GO:0005886">
    <property type="term" value="C:plasma membrane"/>
    <property type="evidence" value="ECO:0007669"/>
    <property type="project" value="UniProtKB-SubCell"/>
</dbReference>
<accession>A0A4R1HIF5</accession>
<name>A0A4R1HIF5_9GAMM</name>
<evidence type="ECO:0000256" key="7">
    <source>
        <dbReference type="RuleBase" id="RU367016"/>
    </source>
</evidence>
<dbReference type="AlphaFoldDB" id="A0A4R1HIF5"/>
<evidence type="ECO:0000256" key="2">
    <source>
        <dbReference type="ARBA" id="ARBA00010792"/>
    </source>
</evidence>
<protein>
    <submittedName>
        <fullName evidence="9">Membrane protein DedA with SNARE-associated domain</fullName>
    </submittedName>
</protein>
<feature type="transmembrane region" description="Helical" evidence="7">
    <location>
        <begin position="113"/>
        <end position="137"/>
    </location>
</feature>
<dbReference type="InterPro" id="IPR032818">
    <property type="entry name" value="DedA-like"/>
</dbReference>
<dbReference type="InterPro" id="IPR032816">
    <property type="entry name" value="VTT_dom"/>
</dbReference>
<proteinExistence type="inferred from homology"/>
<dbReference type="PANTHER" id="PTHR30353">
    <property type="entry name" value="INNER MEMBRANE PROTEIN DEDA-RELATED"/>
    <property type="match status" value="1"/>
</dbReference>
<evidence type="ECO:0000313" key="9">
    <source>
        <dbReference type="EMBL" id="TCK19209.1"/>
    </source>
</evidence>
<reference evidence="9 10" key="1">
    <citation type="submission" date="2019-03" db="EMBL/GenBank/DDBJ databases">
        <title>Genomic Encyclopedia of Type Strains, Phase IV (KMG-IV): sequencing the most valuable type-strain genomes for metagenomic binning, comparative biology and taxonomic classification.</title>
        <authorList>
            <person name="Goeker M."/>
        </authorList>
    </citation>
    <scope>NUCLEOTIDE SEQUENCE [LARGE SCALE GENOMIC DNA]</scope>
    <source>
        <strain evidence="9 10">DSM 19610</strain>
    </source>
</reference>
<evidence type="ECO:0000256" key="4">
    <source>
        <dbReference type="ARBA" id="ARBA00022692"/>
    </source>
</evidence>
<evidence type="ECO:0000313" key="10">
    <source>
        <dbReference type="Proteomes" id="UP000295707"/>
    </source>
</evidence>
<comment type="similarity">
    <text evidence="2 7">Belongs to the DedA family.</text>
</comment>
<evidence type="ECO:0000259" key="8">
    <source>
        <dbReference type="Pfam" id="PF09335"/>
    </source>
</evidence>
<dbReference type="Pfam" id="PF09335">
    <property type="entry name" value="VTT_dom"/>
    <property type="match status" value="1"/>
</dbReference>
<organism evidence="9 10">
    <name type="scientific">Thiogranum longum</name>
    <dbReference type="NCBI Taxonomy" id="1537524"/>
    <lineage>
        <taxon>Bacteria</taxon>
        <taxon>Pseudomonadati</taxon>
        <taxon>Pseudomonadota</taxon>
        <taxon>Gammaproteobacteria</taxon>
        <taxon>Chromatiales</taxon>
        <taxon>Ectothiorhodospiraceae</taxon>
        <taxon>Thiogranum</taxon>
    </lineage>
</organism>